<comment type="caution">
    <text evidence="2">The sequence shown here is derived from an EMBL/GenBank/DDBJ whole genome shotgun (WGS) entry which is preliminary data.</text>
</comment>
<dbReference type="Proteomes" id="UP001629113">
    <property type="component" value="Unassembled WGS sequence"/>
</dbReference>
<evidence type="ECO:0000313" key="3">
    <source>
        <dbReference type="Proteomes" id="UP001629113"/>
    </source>
</evidence>
<gene>
    <name evidence="2" type="ORF">PVAG01_05018</name>
</gene>
<evidence type="ECO:0000256" key="1">
    <source>
        <dbReference type="SAM" id="MobiDB-lite"/>
    </source>
</evidence>
<keyword evidence="3" id="KW-1185">Reference proteome</keyword>
<feature type="compositionally biased region" description="Low complexity" evidence="1">
    <location>
        <begin position="8"/>
        <end position="21"/>
    </location>
</feature>
<dbReference type="EMBL" id="JBFCZG010000004">
    <property type="protein sequence ID" value="KAL3423271.1"/>
    <property type="molecule type" value="Genomic_DNA"/>
</dbReference>
<proteinExistence type="predicted"/>
<evidence type="ECO:0000313" key="2">
    <source>
        <dbReference type="EMBL" id="KAL3423271.1"/>
    </source>
</evidence>
<feature type="region of interest" description="Disordered" evidence="1">
    <location>
        <begin position="55"/>
        <end position="92"/>
    </location>
</feature>
<organism evidence="2 3">
    <name type="scientific">Phlyctema vagabunda</name>
    <dbReference type="NCBI Taxonomy" id="108571"/>
    <lineage>
        <taxon>Eukaryota</taxon>
        <taxon>Fungi</taxon>
        <taxon>Dikarya</taxon>
        <taxon>Ascomycota</taxon>
        <taxon>Pezizomycotina</taxon>
        <taxon>Leotiomycetes</taxon>
        <taxon>Helotiales</taxon>
        <taxon>Dermateaceae</taxon>
        <taxon>Phlyctema</taxon>
    </lineage>
</organism>
<accession>A0ABR4PIV6</accession>
<protein>
    <submittedName>
        <fullName evidence="2">Uncharacterized protein</fullName>
    </submittedName>
</protein>
<reference evidence="2 3" key="1">
    <citation type="submission" date="2024-06" db="EMBL/GenBank/DDBJ databases">
        <title>Complete genome of Phlyctema vagabunda strain 19-DSS-EL-015.</title>
        <authorList>
            <person name="Fiorenzani C."/>
        </authorList>
    </citation>
    <scope>NUCLEOTIDE SEQUENCE [LARGE SCALE GENOMIC DNA]</scope>
    <source>
        <strain evidence="2 3">19-DSS-EL-015</strain>
    </source>
</reference>
<feature type="compositionally biased region" description="Basic and acidic residues" evidence="1">
    <location>
        <begin position="22"/>
        <end position="32"/>
    </location>
</feature>
<feature type="compositionally biased region" description="Basic and acidic residues" evidence="1">
    <location>
        <begin position="80"/>
        <end position="92"/>
    </location>
</feature>
<feature type="region of interest" description="Disordered" evidence="1">
    <location>
        <begin position="1"/>
        <end position="36"/>
    </location>
</feature>
<sequence length="111" mass="13182">MGRSAPHSRTSYSRSSVSTTPRHVERSSEKREMGKRKKVGVLVLLAIIYKLWSKKHGSEREPERVRHKRHSSSNSSGTSRRSDPRYTGRDRWDDETLVDEGRRQYRYRHHY</sequence>
<name>A0ABR4PIV6_9HELO</name>